<keyword evidence="4" id="KW-1003">Cell membrane</keyword>
<dbReference type="InterPro" id="IPR000522">
    <property type="entry name" value="ABC_transptr_permease_BtuC"/>
</dbReference>
<dbReference type="GO" id="GO:0033214">
    <property type="term" value="P:siderophore-iron import into cell"/>
    <property type="evidence" value="ECO:0007669"/>
    <property type="project" value="TreeGrafter"/>
</dbReference>
<dbReference type="GO" id="GO:0022857">
    <property type="term" value="F:transmembrane transporter activity"/>
    <property type="evidence" value="ECO:0007669"/>
    <property type="project" value="InterPro"/>
</dbReference>
<dbReference type="PANTHER" id="PTHR30472:SF24">
    <property type="entry name" value="FERRIC ENTEROBACTIN TRANSPORT SYSTEM PERMEASE PROTEIN FEPG"/>
    <property type="match status" value="1"/>
</dbReference>
<name>A0A175RRK7_9HYPH</name>
<dbReference type="GO" id="GO:0005886">
    <property type="term" value="C:plasma membrane"/>
    <property type="evidence" value="ECO:0007669"/>
    <property type="project" value="UniProtKB-SubCell"/>
</dbReference>
<keyword evidence="7 8" id="KW-0472">Membrane</keyword>
<evidence type="ECO:0000256" key="4">
    <source>
        <dbReference type="ARBA" id="ARBA00022475"/>
    </source>
</evidence>
<organism evidence="9 10">
    <name type="scientific">Aureimonas ureilytica</name>
    <dbReference type="NCBI Taxonomy" id="401562"/>
    <lineage>
        <taxon>Bacteria</taxon>
        <taxon>Pseudomonadati</taxon>
        <taxon>Pseudomonadota</taxon>
        <taxon>Alphaproteobacteria</taxon>
        <taxon>Hyphomicrobiales</taxon>
        <taxon>Aurantimonadaceae</taxon>
        <taxon>Aureimonas</taxon>
    </lineage>
</organism>
<keyword evidence="3" id="KW-0813">Transport</keyword>
<dbReference type="EMBL" id="LDQA01000019">
    <property type="protein sequence ID" value="KTR06316.1"/>
    <property type="molecule type" value="Genomic_DNA"/>
</dbReference>
<dbReference type="Proteomes" id="UP000078529">
    <property type="component" value="Unassembled WGS sequence"/>
</dbReference>
<feature type="transmembrane region" description="Helical" evidence="8">
    <location>
        <begin position="98"/>
        <end position="119"/>
    </location>
</feature>
<keyword evidence="5 8" id="KW-0812">Transmembrane</keyword>
<feature type="transmembrane region" description="Helical" evidence="8">
    <location>
        <begin position="208"/>
        <end position="227"/>
    </location>
</feature>
<feature type="transmembrane region" description="Helical" evidence="8">
    <location>
        <begin position="324"/>
        <end position="342"/>
    </location>
</feature>
<dbReference type="SUPFAM" id="SSF81345">
    <property type="entry name" value="ABC transporter involved in vitamin B12 uptake, BtuC"/>
    <property type="match status" value="1"/>
</dbReference>
<evidence type="ECO:0000256" key="5">
    <source>
        <dbReference type="ARBA" id="ARBA00022692"/>
    </source>
</evidence>
<dbReference type="PATRIC" id="fig|401562.4.peg.1302"/>
<evidence type="ECO:0000313" key="9">
    <source>
        <dbReference type="EMBL" id="KTR06316.1"/>
    </source>
</evidence>
<comment type="caution">
    <text evidence="9">The sequence shown here is derived from an EMBL/GenBank/DDBJ whole genome shotgun (WGS) entry which is preliminary data.</text>
</comment>
<gene>
    <name evidence="9" type="ORF">NS365_07840</name>
</gene>
<evidence type="ECO:0000313" key="10">
    <source>
        <dbReference type="Proteomes" id="UP000078529"/>
    </source>
</evidence>
<evidence type="ECO:0000256" key="7">
    <source>
        <dbReference type="ARBA" id="ARBA00023136"/>
    </source>
</evidence>
<reference evidence="9 10" key="1">
    <citation type="journal article" date="2016" name="Front. Microbiol.">
        <title>Genomic Resource of Rice Seed Associated Bacteria.</title>
        <authorList>
            <person name="Midha S."/>
            <person name="Bansal K."/>
            <person name="Sharma S."/>
            <person name="Kumar N."/>
            <person name="Patil P.P."/>
            <person name="Chaudhry V."/>
            <person name="Patil P.B."/>
        </authorList>
    </citation>
    <scope>NUCLEOTIDE SEQUENCE [LARGE SCALE GENOMIC DNA]</scope>
    <source>
        <strain evidence="9 10">NS365</strain>
    </source>
</reference>
<comment type="similarity">
    <text evidence="2">Belongs to the binding-protein-dependent transport system permease family. FecCD subfamily.</text>
</comment>
<feature type="transmembrane region" description="Helical" evidence="8">
    <location>
        <begin position="165"/>
        <end position="188"/>
    </location>
</feature>
<evidence type="ECO:0000256" key="2">
    <source>
        <dbReference type="ARBA" id="ARBA00007935"/>
    </source>
</evidence>
<accession>A0A175RRK7</accession>
<keyword evidence="10" id="KW-1185">Reference proteome</keyword>
<dbReference type="AlphaFoldDB" id="A0A175RRK7"/>
<dbReference type="PANTHER" id="PTHR30472">
    <property type="entry name" value="FERRIC ENTEROBACTIN TRANSPORT SYSTEM PERMEASE PROTEIN"/>
    <property type="match status" value="1"/>
</dbReference>
<evidence type="ECO:0000256" key="8">
    <source>
        <dbReference type="SAM" id="Phobius"/>
    </source>
</evidence>
<sequence>MTISVSSSVARPPKRWLLPALIGMTLLAPLVAVFFGVADLPLGDVASVLTGGGSAEARSIILDIRLPRIVTGMLAGMQLATAGFLLQTITRNPLADPSLMGVSQGATLAVTLFLMIVVYSHDPGSNTLVELPSSWLPTVGMLGGLAAGSLIYLMTLRHDLGPLRLTLCGVAMGALLQALALGIVAGWGSTRLEVLLEWLSGSLYARRWEHAVFLAPFTLIGLAVLPLIRRPLELLRFESSVARSFGLAYARDFSAVLLVSCALAASAVGAVGPIVFVGLIVPHLARRLARGHFPLVLPLTVSLGAITVTVCDLLGRLLGGADEIPIGVVTALCGVPALIALLRRTP</sequence>
<feature type="transmembrane region" description="Helical" evidence="8">
    <location>
        <begin position="293"/>
        <end position="318"/>
    </location>
</feature>
<comment type="subcellular location">
    <subcellularLocation>
        <location evidence="1">Cell membrane</location>
        <topology evidence="1">Multi-pass membrane protein</topology>
    </subcellularLocation>
</comment>
<dbReference type="Gene3D" id="1.10.3470.10">
    <property type="entry name" value="ABC transporter involved in vitamin B12 uptake, BtuC"/>
    <property type="match status" value="1"/>
</dbReference>
<feature type="transmembrane region" description="Helical" evidence="8">
    <location>
        <begin position="69"/>
        <end position="86"/>
    </location>
</feature>
<dbReference type="CDD" id="cd06550">
    <property type="entry name" value="TM_ABC_iron-siderophores_like"/>
    <property type="match status" value="1"/>
</dbReference>
<proteinExistence type="inferred from homology"/>
<evidence type="ECO:0000256" key="1">
    <source>
        <dbReference type="ARBA" id="ARBA00004651"/>
    </source>
</evidence>
<keyword evidence="6 8" id="KW-1133">Transmembrane helix</keyword>
<feature type="transmembrane region" description="Helical" evidence="8">
    <location>
        <begin position="16"/>
        <end position="38"/>
    </location>
</feature>
<protein>
    <submittedName>
        <fullName evidence="9">Ferrichrome ABC transporter permease</fullName>
    </submittedName>
</protein>
<feature type="transmembrane region" description="Helical" evidence="8">
    <location>
        <begin position="134"/>
        <end position="153"/>
    </location>
</feature>
<feature type="transmembrane region" description="Helical" evidence="8">
    <location>
        <begin position="256"/>
        <end position="281"/>
    </location>
</feature>
<dbReference type="InterPro" id="IPR037294">
    <property type="entry name" value="ABC_BtuC-like"/>
</dbReference>
<evidence type="ECO:0000256" key="3">
    <source>
        <dbReference type="ARBA" id="ARBA00022448"/>
    </source>
</evidence>
<evidence type="ECO:0000256" key="6">
    <source>
        <dbReference type="ARBA" id="ARBA00022989"/>
    </source>
</evidence>
<dbReference type="Pfam" id="PF01032">
    <property type="entry name" value="FecCD"/>
    <property type="match status" value="1"/>
</dbReference>